<dbReference type="EMBL" id="LAZR01000966">
    <property type="protein sequence ID" value="KKN53533.1"/>
    <property type="molecule type" value="Genomic_DNA"/>
</dbReference>
<name>A0A0F9UIX2_9ZZZZ</name>
<gene>
    <name evidence="1" type="ORF">LCGC14_0601320</name>
</gene>
<protein>
    <submittedName>
        <fullName evidence="1">Uncharacterized protein</fullName>
    </submittedName>
</protein>
<comment type="caution">
    <text evidence="1">The sequence shown here is derived from an EMBL/GenBank/DDBJ whole genome shotgun (WGS) entry which is preliminary data.</text>
</comment>
<evidence type="ECO:0000313" key="1">
    <source>
        <dbReference type="EMBL" id="KKN53533.1"/>
    </source>
</evidence>
<dbReference type="AlphaFoldDB" id="A0A0F9UIX2"/>
<reference evidence="1" key="1">
    <citation type="journal article" date="2015" name="Nature">
        <title>Complex archaea that bridge the gap between prokaryotes and eukaryotes.</title>
        <authorList>
            <person name="Spang A."/>
            <person name="Saw J.H."/>
            <person name="Jorgensen S.L."/>
            <person name="Zaremba-Niedzwiedzka K."/>
            <person name="Martijn J."/>
            <person name="Lind A.E."/>
            <person name="van Eijk R."/>
            <person name="Schleper C."/>
            <person name="Guy L."/>
            <person name="Ettema T.J."/>
        </authorList>
    </citation>
    <scope>NUCLEOTIDE SEQUENCE</scope>
</reference>
<sequence>MLGTLMLSIILNIHFFVDQKRPQSLKTHLGTEWPIRSWVPMAEGRTPVIPRGLASGTVPDEPQNRYLIGSGVLEFQPYKLHSEHNAIGPKASEKV</sequence>
<accession>A0A0F9UIX2</accession>
<proteinExistence type="predicted"/>
<organism evidence="1">
    <name type="scientific">marine sediment metagenome</name>
    <dbReference type="NCBI Taxonomy" id="412755"/>
    <lineage>
        <taxon>unclassified sequences</taxon>
        <taxon>metagenomes</taxon>
        <taxon>ecological metagenomes</taxon>
    </lineage>
</organism>